<reference evidence="2" key="1">
    <citation type="submission" date="2016-05" db="EMBL/GenBank/DDBJ databases">
        <authorList>
            <person name="Shneider M.M."/>
            <person name="Kabanova A.P."/>
            <person name="Vo T.N.H."/>
            <person name="Samarov N.I."/>
            <person name="Miroshnikov K.K."/>
            <person name="Korzhenkov A.A."/>
            <person name="Karandashov V.E."/>
            <person name="Toschakov S.V."/>
            <person name="Ignatov A.N."/>
            <person name="Miroshnikov K.A."/>
        </authorList>
    </citation>
    <scope>NUCLEOTIDE SEQUENCE [LARGE SCALE GENOMIC DNA]</scope>
</reference>
<dbReference type="GO" id="GO:0004519">
    <property type="term" value="F:endonuclease activity"/>
    <property type="evidence" value="ECO:0007669"/>
    <property type="project" value="UniProtKB-KW"/>
</dbReference>
<dbReference type="GeneID" id="29066087"/>
<gene>
    <name evidence="2" type="ORF">PP16_gp18</name>
</gene>
<dbReference type="Gene3D" id="3.90.75.20">
    <property type="match status" value="1"/>
</dbReference>
<name>A0A1B1PEB9_9CAUD</name>
<keyword evidence="2" id="KW-0255">Endonuclease</keyword>
<evidence type="ECO:0000313" key="2">
    <source>
        <dbReference type="EMBL" id="ANT45317.1"/>
    </source>
</evidence>
<keyword evidence="3" id="KW-1185">Reference proteome</keyword>
<evidence type="ECO:0000313" key="3">
    <source>
        <dbReference type="Proteomes" id="UP000204087"/>
    </source>
</evidence>
<dbReference type="Proteomes" id="UP000204087">
    <property type="component" value="Segment"/>
</dbReference>
<dbReference type="OrthoDB" id="21336at10239"/>
<sequence length="151" mass="17495">MEIRDVIAYDPTSPTGLRWLVATSNRVKVGSPAIRAKHSGGYYSGMVLGARHYAHRVVWYLHTGYWPEQVDHINGKRNANRIENLREVTNQQNSFNRKDVKGYIPYRGKYMAYITIDYKFKFLGYHDTPEAAREAHLKAKKLLHIFEDGNP</sequence>
<accession>A0A1B1PEB9</accession>
<organism evidence="2 3">
    <name type="scientific">Pectobacterium phage PP16</name>
    <dbReference type="NCBI Taxonomy" id="1873958"/>
    <lineage>
        <taxon>Viruses</taxon>
        <taxon>Duplodnaviria</taxon>
        <taxon>Heunggongvirae</taxon>
        <taxon>Uroviricota</taxon>
        <taxon>Caudoviricetes</taxon>
        <taxon>Autographivirales</taxon>
        <taxon>Autoscriptoviridae</taxon>
        <taxon>Corkvirinae</taxon>
        <taxon>Kotilavirus</taxon>
        <taxon>Kotilavirus PP16</taxon>
    </lineage>
</organism>
<dbReference type="Pfam" id="PF13392">
    <property type="entry name" value="HNH_3"/>
    <property type="match status" value="1"/>
</dbReference>
<dbReference type="InterPro" id="IPR003615">
    <property type="entry name" value="HNH_nuc"/>
</dbReference>
<dbReference type="InterPro" id="IPR044925">
    <property type="entry name" value="His-Me_finger_sf"/>
</dbReference>
<dbReference type="RefSeq" id="YP_009286788.1">
    <property type="nucleotide sequence ID" value="NC_031068.2"/>
</dbReference>
<protein>
    <submittedName>
        <fullName evidence="2">HNH family homing endonuclease</fullName>
    </submittedName>
</protein>
<dbReference type="EMBL" id="KX278418">
    <property type="protein sequence ID" value="ANT45317.1"/>
    <property type="molecule type" value="Genomic_DNA"/>
</dbReference>
<keyword evidence="2" id="KW-0378">Hydrolase</keyword>
<dbReference type="SUPFAM" id="SSF54060">
    <property type="entry name" value="His-Me finger endonucleases"/>
    <property type="match status" value="1"/>
</dbReference>
<keyword evidence="2" id="KW-0540">Nuclease</keyword>
<proteinExistence type="predicted"/>
<evidence type="ECO:0000259" key="1">
    <source>
        <dbReference type="Pfam" id="PF13392"/>
    </source>
</evidence>
<dbReference type="KEGG" id="vg:29066087"/>
<feature type="domain" description="HNH nuclease" evidence="1">
    <location>
        <begin position="52"/>
        <end position="94"/>
    </location>
</feature>